<dbReference type="OrthoDB" id="9774199at2"/>
<dbReference type="Pfam" id="PF13460">
    <property type="entry name" value="NAD_binding_10"/>
    <property type="match status" value="1"/>
</dbReference>
<name>N0E451_9MICO</name>
<dbReference type="Proteomes" id="UP000013167">
    <property type="component" value="Unassembled WGS sequence"/>
</dbReference>
<gene>
    <name evidence="3" type="ORF">BN10_620012</name>
</gene>
<dbReference type="EMBL" id="CAIZ01000133">
    <property type="protein sequence ID" value="CCH70631.1"/>
    <property type="molecule type" value="Genomic_DNA"/>
</dbReference>
<dbReference type="InterPro" id="IPR036291">
    <property type="entry name" value="NAD(P)-bd_dom_sf"/>
</dbReference>
<dbReference type="RefSeq" id="WP_010850474.1">
    <property type="nucleotide sequence ID" value="NZ_HF570956.1"/>
</dbReference>
<dbReference type="SUPFAM" id="SSF51735">
    <property type="entry name" value="NAD(P)-binding Rossmann-fold domains"/>
    <property type="match status" value="1"/>
</dbReference>
<comment type="caution">
    <text evidence="3">The sequence shown here is derived from an EMBL/GenBank/DDBJ whole genome shotgun (WGS) entry which is preliminary data.</text>
</comment>
<feature type="domain" description="NAD(P)-binding" evidence="2">
    <location>
        <begin position="13"/>
        <end position="125"/>
    </location>
</feature>
<evidence type="ECO:0000259" key="2">
    <source>
        <dbReference type="Pfam" id="PF13460"/>
    </source>
</evidence>
<protein>
    <submittedName>
        <fullName evidence="3">Putative oxidoreductase</fullName>
    </submittedName>
</protein>
<evidence type="ECO:0000313" key="3">
    <source>
        <dbReference type="EMBL" id="CCH70631.1"/>
    </source>
</evidence>
<dbReference type="GO" id="GO:0004029">
    <property type="term" value="F:aldehyde dehydrogenase (NAD+) activity"/>
    <property type="evidence" value="ECO:0007669"/>
    <property type="project" value="TreeGrafter"/>
</dbReference>
<dbReference type="AlphaFoldDB" id="N0E451"/>
<dbReference type="PANTHER" id="PTHR48079:SF6">
    <property type="entry name" value="NAD(P)-BINDING DOMAIN-CONTAINING PROTEIN-RELATED"/>
    <property type="match status" value="1"/>
</dbReference>
<sequence>MTDYAKCRVLVTGATGYIGSRLVPELLERGFMVRVLTRNRSKVASRAWVDRVEIVEGDATSNDALDKACNGVDIAYYLLHSMDGEGDFVERDRELARRFGLAAQRAKIGRIIYLSGLHPEGELSDHLASRVEVGHLLMASGVPTAVLQAAVIIGSGSASFEMLRHLTTRLPIMVTPKWLGNKIQPIGVADVLDLLIAAVDLPPEVNRAFDIAGPDVLTYREMIERFAERTGLRPRKIVTVPVLTPMLASHWVGLVTPVPTGLAKPLVGSLLHEVVAGEDDLGELTGRPRSTLAGFDEALGLAVTAQDFTRRPEAGSVHPARLTAADPDWAGP</sequence>
<dbReference type="InterPro" id="IPR016040">
    <property type="entry name" value="NAD(P)-bd_dom"/>
</dbReference>
<keyword evidence="4" id="KW-1185">Reference proteome</keyword>
<evidence type="ECO:0000256" key="1">
    <source>
        <dbReference type="SAM" id="MobiDB-lite"/>
    </source>
</evidence>
<dbReference type="eggNOG" id="COG0702">
    <property type="taxonomic scope" value="Bacteria"/>
</dbReference>
<dbReference type="GO" id="GO:0005737">
    <property type="term" value="C:cytoplasm"/>
    <property type="evidence" value="ECO:0007669"/>
    <property type="project" value="TreeGrafter"/>
</dbReference>
<dbReference type="HOGENOM" id="CLU_007383_6_5_11"/>
<evidence type="ECO:0000313" key="4">
    <source>
        <dbReference type="Proteomes" id="UP000013167"/>
    </source>
</evidence>
<accession>N0E451</accession>
<dbReference type="Gene3D" id="3.40.50.720">
    <property type="entry name" value="NAD(P)-binding Rossmann-like Domain"/>
    <property type="match status" value="1"/>
</dbReference>
<proteinExistence type="predicted"/>
<dbReference type="PANTHER" id="PTHR48079">
    <property type="entry name" value="PROTEIN YEEZ"/>
    <property type="match status" value="1"/>
</dbReference>
<feature type="region of interest" description="Disordered" evidence="1">
    <location>
        <begin position="310"/>
        <end position="332"/>
    </location>
</feature>
<dbReference type="InterPro" id="IPR051783">
    <property type="entry name" value="NAD(P)-dependent_oxidoreduct"/>
</dbReference>
<organism evidence="3 4">
    <name type="scientific">Phycicoccus elongatus Lp2</name>
    <dbReference type="NCBI Taxonomy" id="1193181"/>
    <lineage>
        <taxon>Bacteria</taxon>
        <taxon>Bacillati</taxon>
        <taxon>Actinomycetota</taxon>
        <taxon>Actinomycetes</taxon>
        <taxon>Micrococcales</taxon>
        <taxon>Intrasporangiaceae</taxon>
        <taxon>Phycicoccus</taxon>
    </lineage>
</organism>
<dbReference type="STRING" id="1193181.BN10_620012"/>
<reference evidence="3 4" key="1">
    <citation type="journal article" date="2013" name="ISME J.">
        <title>A metabolic model for members of the genus Tetrasphaera involved in enhanced biological phosphorus removal.</title>
        <authorList>
            <person name="Kristiansen R."/>
            <person name="Nguyen H.T.T."/>
            <person name="Saunders A.M."/>
            <person name="Nielsen J.L."/>
            <person name="Wimmer R."/>
            <person name="Le V.Q."/>
            <person name="McIlroy S.J."/>
            <person name="Petrovski S."/>
            <person name="Seviour R.J."/>
            <person name="Calteau A."/>
            <person name="Nielsen K.L."/>
            <person name="Nielsen P.H."/>
        </authorList>
    </citation>
    <scope>NUCLEOTIDE SEQUENCE [LARGE SCALE GENOMIC DNA]</scope>
    <source>
        <strain evidence="3 4">Lp2</strain>
    </source>
</reference>